<feature type="region of interest" description="Disordered" evidence="1">
    <location>
        <begin position="1075"/>
        <end position="1098"/>
    </location>
</feature>
<protein>
    <submittedName>
        <fullName evidence="2">Uncharacterized protein</fullName>
    </submittedName>
</protein>
<proteinExistence type="predicted"/>
<evidence type="ECO:0000313" key="3">
    <source>
        <dbReference type="Proteomes" id="UP001151518"/>
    </source>
</evidence>
<comment type="caution">
    <text evidence="2">The sequence shown here is derived from an EMBL/GenBank/DDBJ whole genome shotgun (WGS) entry which is preliminary data.</text>
</comment>
<organism evidence="2 3">
    <name type="scientific">Coemansia spiralis</name>
    <dbReference type="NCBI Taxonomy" id="417178"/>
    <lineage>
        <taxon>Eukaryota</taxon>
        <taxon>Fungi</taxon>
        <taxon>Fungi incertae sedis</taxon>
        <taxon>Zoopagomycota</taxon>
        <taxon>Kickxellomycotina</taxon>
        <taxon>Kickxellomycetes</taxon>
        <taxon>Kickxellales</taxon>
        <taxon>Kickxellaceae</taxon>
        <taxon>Coemansia</taxon>
    </lineage>
</organism>
<feature type="compositionally biased region" description="Basic residues" evidence="1">
    <location>
        <begin position="250"/>
        <end position="260"/>
    </location>
</feature>
<gene>
    <name evidence="2" type="ORF">GGI25_002298</name>
</gene>
<dbReference type="EMBL" id="JANBTW010000020">
    <property type="protein sequence ID" value="KAJ2678504.1"/>
    <property type="molecule type" value="Genomic_DNA"/>
</dbReference>
<feature type="compositionally biased region" description="Polar residues" evidence="1">
    <location>
        <begin position="1084"/>
        <end position="1095"/>
    </location>
</feature>
<name>A0A9W8KXL6_9FUNG</name>
<evidence type="ECO:0000256" key="1">
    <source>
        <dbReference type="SAM" id="MobiDB-lite"/>
    </source>
</evidence>
<sequence length="1325" mass="147835">MKYLEIDCVNEAAICNYCDSLPALEHLYLVQFNHVFYESNSEVHDPSLSHILNSALVIGSLRSYISWSSFLASCRPLELTFINHQLRTLNISTWAIGFCGLLLLLSRLPAPEEIRVILADPQIYPASEDISCNLSIKRMCLDTNLGKINPWVHSSYESLISIFKHILSLKELLLFSKTHQWLEGAILQQTDKELLRLIQTVTVGQCNRDEKRTYIQSLKLEVLGSVLKSQIMSDLNAWEERRRGEAQATRNKKFSNKRPRPQPLPELPHSTLIGLREVRHILYANTSIDLGKEASSWCISILSVFVSVADMKGNCKLSDLISLPAAKAVFQLLVLAIESGFSCIGVETAEMGLVTRVLETTKDPRAIGWILNQYGVAHRSSFPKCLHLYLISQISKPNTMSAAESSGLTQAINDLAATFPKENTLALDSILEMYRRIAVDGSEATAVVAEDDLRRFILFYTMQPQLQQPTSPSQQQKQHLPFSMLVAPDLEEEASQGVLSNEHSWLADAIIFEMQSGFSQFLVYNDEQALLKPLSGAIGVLFGDTGRAKKVSDQPLDICKVLGVFSLINTAVRGRLETKSSQANIEDGDVEMKEESESSNEHDHCLEFIDSCKNTLMQLISREQAIVVLNQLPKSVKNMPQPIPNGLQEAVQRGGRAYNNGPITTPSAGQDETDRTCKWLFSLLSDIVSTMRECETDKLEASVRAQSLYKLVCEMAPMLVEIMVTRLDTPSLVKSLIRKLVEDWPVRFGDSANVDQLSVYALYRSLLAISEWNCGLLHKNIMQLFDQDLIRNSKQLSAVYMRHIVDLLGIAIEHEFMVSKHPAVETAPWSGPVKEVIGDLSTALLVSWRLIWAYCFSMAPDEASEKLGPDGMWTMRTDLVYAITKLVALPMNILYIDQLVLMEYALCELVRIQGAICRSSEDGSGPPDCSMGMALLARALMALVCLLARRPGIERNAMERLLRLIMLPASEGYPDDDDVMLKVFAIGCDDGALSASIIRSQGNKDADKSPVNDLAGLLKGTVLPSIQGNKQNGDAAAANMGIAERLLWQNAVRPMPKYPRSGMHKHDRAGDAWTFARPKKQVSRKSNPINSNGSALASEDEYTSSKQISQAQRPLLVQALLSLAYQKTQHVGMPILGQLLEEFYIDSIPSMPPSLLDEQLGGGRLQLRPVEMELLHDIRNNVDLEIVVFSMLQTNQPHEVASGGGANAVKRVVSALIVALIVLWNGALGEPTTKRQNDLLFTSRLVAHAIEAYRFDDDVQQQKARNLTRIFPFISGSDLARLLHVFVWRWVLHRMPSAEDDSQKLLMHILRRYIVKTAPLFKFFI</sequence>
<dbReference type="OrthoDB" id="5550659at2759"/>
<reference evidence="2" key="1">
    <citation type="submission" date="2022-07" db="EMBL/GenBank/DDBJ databases">
        <title>Phylogenomic reconstructions and comparative analyses of Kickxellomycotina fungi.</title>
        <authorList>
            <person name="Reynolds N.K."/>
            <person name="Stajich J.E."/>
            <person name="Barry K."/>
            <person name="Grigoriev I.V."/>
            <person name="Crous P."/>
            <person name="Smith M.E."/>
        </authorList>
    </citation>
    <scope>NUCLEOTIDE SEQUENCE</scope>
    <source>
        <strain evidence="2">NRRL 3115</strain>
    </source>
</reference>
<feature type="region of interest" description="Disordered" evidence="1">
    <location>
        <begin position="246"/>
        <end position="267"/>
    </location>
</feature>
<evidence type="ECO:0000313" key="2">
    <source>
        <dbReference type="EMBL" id="KAJ2678504.1"/>
    </source>
</evidence>
<dbReference type="Proteomes" id="UP001151518">
    <property type="component" value="Unassembled WGS sequence"/>
</dbReference>
<accession>A0A9W8KXL6</accession>